<accession>D7RM66</accession>
<sequence>MHGDGMSDFITGQHLLAVPELRRYVLVNNFSGDEHLVTEDYLRNAFKSEYDRIMSNRNPAWFVYEYFD</sequence>
<dbReference type="Proteomes" id="UP000201129">
    <property type="component" value="Segment"/>
</dbReference>
<keyword evidence="2" id="KW-1185">Reference proteome</keyword>
<gene>
    <name evidence="1" type="primary">45.2</name>
</gene>
<dbReference type="Pfam" id="PF17470">
    <property type="entry name" value="Gp45_2"/>
    <property type="match status" value="1"/>
</dbReference>
<reference evidence="1 2" key="1">
    <citation type="journal article" date="2011" name="Arch. Virol.">
        <title>The complete genome sequence of a novel T4-like bacteriophage, IME08.</title>
        <authorList>
            <person name="Jiang H."/>
            <person name="Jiang X."/>
            <person name="Wang S."/>
            <person name="Li C."/>
            <person name="Chen B."/>
            <person name="An X."/>
            <person name="Mi Z."/>
            <person name="Chen J."/>
            <person name="Tong Y."/>
        </authorList>
    </citation>
    <scope>NUCLEOTIDE SEQUENCE [LARGE SCALE GENOMIC DNA]</scope>
</reference>
<proteinExistence type="predicted"/>
<protein>
    <submittedName>
        <fullName evidence="1">Uncharacterized protein 45.2</fullName>
    </submittedName>
</protein>
<dbReference type="OrthoDB" id="23113at10239"/>
<reference evidence="1 2" key="2">
    <citation type="journal article" date="2011" name="Virol. J.">
        <title>Sequence characteristics of T4-like bacteriophage IME08 benome termini revealed by high throughput sequencing.</title>
        <authorList>
            <person name="Jiang X."/>
            <person name="Jiang H."/>
            <person name="Li C."/>
            <person name="Wang S."/>
            <person name="Mi Z."/>
            <person name="An X."/>
            <person name="Chen J."/>
            <person name="Tong Y."/>
        </authorList>
    </citation>
    <scope>NUCLEOTIDE SEQUENCE [LARGE SCALE GENOMIC DNA]</scope>
</reference>
<evidence type="ECO:0000313" key="2">
    <source>
        <dbReference type="Proteomes" id="UP000201129"/>
    </source>
</evidence>
<name>D7RM66_9CAUD</name>
<dbReference type="EMBL" id="HM071924">
    <property type="protein sequence ID" value="ADI55382.1"/>
    <property type="molecule type" value="Genomic_DNA"/>
</dbReference>
<evidence type="ECO:0000313" key="1">
    <source>
        <dbReference type="EMBL" id="ADI55382.1"/>
    </source>
</evidence>
<dbReference type="GeneID" id="9384392"/>
<dbReference type="InterPro" id="IPR035342">
    <property type="entry name" value="Gp45.2"/>
</dbReference>
<dbReference type="RefSeq" id="YP_003734203.1">
    <property type="nucleotide sequence ID" value="NC_014260.1"/>
</dbReference>
<organism evidence="1 2">
    <name type="scientific">Escherichia phage IME08</name>
    <dbReference type="NCBI Taxonomy" id="698728"/>
    <lineage>
        <taxon>Viruses</taxon>
        <taxon>Duplodnaviria</taxon>
        <taxon>Heunggongvirae</taxon>
        <taxon>Uroviricota</taxon>
        <taxon>Caudoviricetes</taxon>
        <taxon>Pantevenvirales</taxon>
        <taxon>Straboviridae</taxon>
        <taxon>Tevenvirinae</taxon>
        <taxon>Dhakavirus</taxon>
        <taxon>Dhakavirus ime08</taxon>
    </lineage>
</organism>
<dbReference type="KEGG" id="vg:9384392"/>